<dbReference type="Proteomes" id="UP001291623">
    <property type="component" value="Unassembled WGS sequence"/>
</dbReference>
<evidence type="ECO:0000313" key="2">
    <source>
        <dbReference type="EMBL" id="KAK4349381.1"/>
    </source>
</evidence>
<dbReference type="AlphaFoldDB" id="A0AAE1RCM7"/>
<sequence length="217" mass="24017">MNKVEEGPKGLVVSSVRGKNMEEQLIALASNNQYSWLLATQVSWTIPSLRPYLLPNLHPTGSRLLAQSYTPQSTCSSILSLIRSILSLISACPQEQPVVQQVPQNRRRGYRRPVQEWKYKGSIPAPQKQQQDQVVNTIAQQAQADVPASSQVVKSPIKSQGPGDRQLPASMPKTQDPTIDVQKNIVVCNTPEFNLVNFSELTLVTVKKMDSIMGLTL</sequence>
<dbReference type="EMBL" id="JAVYJV010000017">
    <property type="protein sequence ID" value="KAK4349381.1"/>
    <property type="molecule type" value="Genomic_DNA"/>
</dbReference>
<reference evidence="2" key="1">
    <citation type="submission" date="2023-12" db="EMBL/GenBank/DDBJ databases">
        <title>Genome assembly of Anisodus tanguticus.</title>
        <authorList>
            <person name="Wang Y.-J."/>
        </authorList>
    </citation>
    <scope>NUCLEOTIDE SEQUENCE</scope>
    <source>
        <strain evidence="2">KB-2021</strain>
        <tissue evidence="2">Leaf</tissue>
    </source>
</reference>
<evidence type="ECO:0000256" key="1">
    <source>
        <dbReference type="SAM" id="MobiDB-lite"/>
    </source>
</evidence>
<proteinExistence type="predicted"/>
<protein>
    <submittedName>
        <fullName evidence="2">Uncharacterized protein</fullName>
    </submittedName>
</protein>
<organism evidence="2 3">
    <name type="scientific">Anisodus tanguticus</name>
    <dbReference type="NCBI Taxonomy" id="243964"/>
    <lineage>
        <taxon>Eukaryota</taxon>
        <taxon>Viridiplantae</taxon>
        <taxon>Streptophyta</taxon>
        <taxon>Embryophyta</taxon>
        <taxon>Tracheophyta</taxon>
        <taxon>Spermatophyta</taxon>
        <taxon>Magnoliopsida</taxon>
        <taxon>eudicotyledons</taxon>
        <taxon>Gunneridae</taxon>
        <taxon>Pentapetalae</taxon>
        <taxon>asterids</taxon>
        <taxon>lamiids</taxon>
        <taxon>Solanales</taxon>
        <taxon>Solanaceae</taxon>
        <taxon>Solanoideae</taxon>
        <taxon>Hyoscyameae</taxon>
        <taxon>Anisodus</taxon>
    </lineage>
</organism>
<accession>A0AAE1RCM7</accession>
<gene>
    <name evidence="2" type="ORF">RND71_032136</name>
</gene>
<evidence type="ECO:0000313" key="3">
    <source>
        <dbReference type="Proteomes" id="UP001291623"/>
    </source>
</evidence>
<name>A0AAE1RCM7_9SOLA</name>
<comment type="caution">
    <text evidence="2">The sequence shown here is derived from an EMBL/GenBank/DDBJ whole genome shotgun (WGS) entry which is preliminary data.</text>
</comment>
<feature type="region of interest" description="Disordered" evidence="1">
    <location>
        <begin position="146"/>
        <end position="176"/>
    </location>
</feature>
<keyword evidence="3" id="KW-1185">Reference proteome</keyword>